<protein>
    <submittedName>
        <fullName evidence="1">Uncharacterized protein</fullName>
    </submittedName>
</protein>
<sequence>MKEAFLTSKSSDGLLANECVWEWRGNFIFHWIINEKHYAFTCDCSYCREFSHKWFGLALPKCKASNAWRIIYWRWKGNLHLIRWTLAR</sequence>
<gene>
    <name evidence="1" type="ORF">UFOVP760_17</name>
</gene>
<name>A0A6J7X5V4_9CAUD</name>
<evidence type="ECO:0000313" key="1">
    <source>
        <dbReference type="EMBL" id="CAB5226238.1"/>
    </source>
</evidence>
<reference evidence="1" key="1">
    <citation type="submission" date="2020-05" db="EMBL/GenBank/DDBJ databases">
        <authorList>
            <person name="Chiriac C."/>
            <person name="Salcher M."/>
            <person name="Ghai R."/>
            <person name="Kavagutti S V."/>
        </authorList>
    </citation>
    <scope>NUCLEOTIDE SEQUENCE</scope>
</reference>
<proteinExistence type="predicted"/>
<accession>A0A6J7X5V4</accession>
<dbReference type="EMBL" id="LR798360">
    <property type="protein sequence ID" value="CAB5226238.1"/>
    <property type="molecule type" value="Genomic_DNA"/>
</dbReference>
<organism evidence="1">
    <name type="scientific">uncultured Caudovirales phage</name>
    <dbReference type="NCBI Taxonomy" id="2100421"/>
    <lineage>
        <taxon>Viruses</taxon>
        <taxon>Duplodnaviria</taxon>
        <taxon>Heunggongvirae</taxon>
        <taxon>Uroviricota</taxon>
        <taxon>Caudoviricetes</taxon>
        <taxon>Peduoviridae</taxon>
        <taxon>Maltschvirus</taxon>
        <taxon>Maltschvirus maltsch</taxon>
    </lineage>
</organism>